<comment type="caution">
    <text evidence="1">The sequence shown here is derived from an EMBL/GenBank/DDBJ whole genome shotgun (WGS) entry which is preliminary data.</text>
</comment>
<organism evidence="1 2">
    <name type="scientific">Racocetra persica</name>
    <dbReference type="NCBI Taxonomy" id="160502"/>
    <lineage>
        <taxon>Eukaryota</taxon>
        <taxon>Fungi</taxon>
        <taxon>Fungi incertae sedis</taxon>
        <taxon>Mucoromycota</taxon>
        <taxon>Glomeromycotina</taxon>
        <taxon>Glomeromycetes</taxon>
        <taxon>Diversisporales</taxon>
        <taxon>Gigasporaceae</taxon>
        <taxon>Racocetra</taxon>
    </lineage>
</organism>
<feature type="non-terminal residue" evidence="1">
    <location>
        <position position="1"/>
    </location>
</feature>
<dbReference type="Proteomes" id="UP000789920">
    <property type="component" value="Unassembled WGS sequence"/>
</dbReference>
<evidence type="ECO:0000313" key="1">
    <source>
        <dbReference type="EMBL" id="CAG8538865.1"/>
    </source>
</evidence>
<accession>A0ACA9LM25</accession>
<evidence type="ECO:0000313" key="2">
    <source>
        <dbReference type="Proteomes" id="UP000789920"/>
    </source>
</evidence>
<dbReference type="EMBL" id="CAJVQC010004308">
    <property type="protein sequence ID" value="CAG8538865.1"/>
    <property type="molecule type" value="Genomic_DNA"/>
</dbReference>
<keyword evidence="2" id="KW-1185">Reference proteome</keyword>
<reference evidence="1" key="1">
    <citation type="submission" date="2021-06" db="EMBL/GenBank/DDBJ databases">
        <authorList>
            <person name="Kallberg Y."/>
            <person name="Tangrot J."/>
            <person name="Rosling A."/>
        </authorList>
    </citation>
    <scope>NUCLEOTIDE SEQUENCE</scope>
    <source>
        <strain evidence="1">MA461A</strain>
    </source>
</reference>
<proteinExistence type="predicted"/>
<name>A0ACA9LM25_9GLOM</name>
<protein>
    <submittedName>
        <fullName evidence="1">19350_t:CDS:1</fullName>
    </submittedName>
</protein>
<sequence length="356" mass="41649">CQNLCKRPRSVMQESFSSTSKDSIGNAGGFLPFWNEYTLKESKKWWLPEKTIFVTLDPNLWNRSLKKLGYGSWYSHDIIDYTLLPIAKEEKKPPKRFKSSKKKVIKLPAGKKDLRAQCLNAINFQNKTELEWILETPYNIRGEAMNNLLKGYASNFATNHKNFKMKFHSKKDQQQSITILSKHWSKSHAKSLSKQLEYDSRLVINRLSKFYLCIPELLKIRAENQGPLFSENQEKIYRKENKRKRTDRKSKQLLDKKVGVSTVNEFVNTRSKDIKAIKVDKAFIELNFCELSPTSLVELNFYELSPTFIDRAQLLLVELNFYDLSPTFISQAQHYKLDPTLLVELNFYELSLTFMS</sequence>
<gene>
    <name evidence="1" type="ORF">RPERSI_LOCUS3463</name>
</gene>